<name>A0A3S4U0Y9_9ACTN</name>
<gene>
    <name evidence="5" type="ORF">NCTC12967_01924</name>
</gene>
<dbReference type="GO" id="GO:0051607">
    <property type="term" value="P:defense response to virus"/>
    <property type="evidence" value="ECO:0007669"/>
    <property type="project" value="UniProtKB-KW"/>
</dbReference>
<dbReference type="Gene3D" id="2.60.40.4350">
    <property type="match status" value="1"/>
</dbReference>
<evidence type="ECO:0000313" key="6">
    <source>
        <dbReference type="Proteomes" id="UP000273044"/>
    </source>
</evidence>
<evidence type="ECO:0000256" key="2">
    <source>
        <dbReference type="ARBA" id="ARBA00093789"/>
    </source>
</evidence>
<dbReference type="GeneID" id="64407376"/>
<dbReference type="InterPro" id="IPR052216">
    <property type="entry name" value="CRISPR_Csm3_endoribonuclease"/>
</dbReference>
<dbReference type="CDD" id="cd09726">
    <property type="entry name" value="RAMP_I_III"/>
    <property type="match status" value="1"/>
</dbReference>
<dbReference type="AlphaFoldDB" id="A0A3S4U0Y9"/>
<organism evidence="5 6">
    <name type="scientific">Arachnia propionica</name>
    <dbReference type="NCBI Taxonomy" id="1750"/>
    <lineage>
        <taxon>Bacteria</taxon>
        <taxon>Bacillati</taxon>
        <taxon>Actinomycetota</taxon>
        <taxon>Actinomycetes</taxon>
        <taxon>Propionibacteriales</taxon>
        <taxon>Propionibacteriaceae</taxon>
        <taxon>Arachnia</taxon>
    </lineage>
</organism>
<protein>
    <submittedName>
        <fullName evidence="5">CRISPR-associated RAMP protein, Csx10 family</fullName>
    </submittedName>
</protein>
<accession>A0A3S4U0Y9</accession>
<proteinExistence type="predicted"/>
<dbReference type="RefSeq" id="WP_061786795.1">
    <property type="nucleotide sequence ID" value="NZ_LR134406.1"/>
</dbReference>
<dbReference type="Pfam" id="PF03787">
    <property type="entry name" value="RAMPs"/>
    <property type="match status" value="1"/>
</dbReference>
<evidence type="ECO:0000259" key="4">
    <source>
        <dbReference type="Pfam" id="PF03787"/>
    </source>
</evidence>
<keyword evidence="1" id="KW-0051">Antiviral defense</keyword>
<dbReference type="PANTHER" id="PTHR35579:SF3">
    <property type="entry name" value="CRISPR SYSTEM CMS ENDORIBONUCLEASE CSM3"/>
    <property type="match status" value="1"/>
</dbReference>
<comment type="subunit">
    <text evidence="2">Part of the Csm effector complex that includes Cas10, Csm2, Csm3, Csm4 and Csm5.</text>
</comment>
<reference evidence="5 6" key="1">
    <citation type="submission" date="2018-12" db="EMBL/GenBank/DDBJ databases">
        <authorList>
            <consortium name="Pathogen Informatics"/>
        </authorList>
    </citation>
    <scope>NUCLEOTIDE SEQUENCE [LARGE SCALE GENOMIC DNA]</scope>
    <source>
        <strain evidence="5 6">NCTC12967</strain>
    </source>
</reference>
<feature type="domain" description="CRISPR type III-associated protein" evidence="4">
    <location>
        <begin position="27"/>
        <end position="132"/>
    </location>
</feature>
<feature type="compositionally biased region" description="Basic and acidic residues" evidence="3">
    <location>
        <begin position="402"/>
        <end position="412"/>
    </location>
</feature>
<evidence type="ECO:0000256" key="3">
    <source>
        <dbReference type="SAM" id="MobiDB-lite"/>
    </source>
</evidence>
<dbReference type="EMBL" id="LR134406">
    <property type="protein sequence ID" value="VEH70622.1"/>
    <property type="molecule type" value="Genomic_DNA"/>
</dbReference>
<evidence type="ECO:0000256" key="1">
    <source>
        <dbReference type="ARBA" id="ARBA00023118"/>
    </source>
</evidence>
<dbReference type="InterPro" id="IPR005537">
    <property type="entry name" value="RAMP_III_fam"/>
</dbReference>
<keyword evidence="6" id="KW-1185">Reference proteome</keyword>
<sequence length="662" mass="70274">MSKTNAFPLTVVFHSDWGVSTGTGIAGGIDSVIEKDRTGKPVVRGTVLTGVIREQTVIAAQALDDGKDNGPWTRFAGDLFGPEADDDGKDRRHQRNVIFSDATVPEGQDVPIHEVVSLSIDDETGTARDDFLRFFERAGACRLEGTVTLVGEDVDGQELTWSNEQCDAARLLLALSGLLVRGIGSNRSDGDGMCDILIGVDPALHADGGEILSQVRRWCSQAMDRLSPETPTVPRATRAFAIPHVAARTTSSPVAEPEPAPSSGALQSPKWWSTKLTINLLTPVVSYDVPMSNEVRSLDFLRGTVLLPWVHRLLRRALPGDAAVRDAVVHGRLLVSDALPVVGDVVGLPTPLALSTPKVRKPNQCWREVTNRLRTGEPQDVHSPLRSGFVFPGLEVAPPEPSDGHDPLDKKLTLSGGLGAPPLTGRQATAHSTATGAAKDGALFLVRALPAGLTLQATMTLSEDLVRISGVKEVLATGAAHDARLGSRRLSGTYGHARCTFSPLTETATSPVAPGETTLWFTSDVLARSAALGPGGSQQDLVDAFGRLGARLEVCQQTDDRFTAGIRHRRIDSWSTAGGQPRPTHTAIQAGSVLRVAVPDEAAALALTRLAVTGVGDLTAQGFGRFVVGHPLLDEKSFSLGDLRRSDFIGSTDAATSQEEQS</sequence>
<dbReference type="Proteomes" id="UP000273044">
    <property type="component" value="Chromosome"/>
</dbReference>
<dbReference type="PANTHER" id="PTHR35579">
    <property type="entry name" value="CRISPR SYSTEM CMS ENDORIBONUCLEASE CSM3"/>
    <property type="match status" value="1"/>
</dbReference>
<feature type="region of interest" description="Disordered" evidence="3">
    <location>
        <begin position="397"/>
        <end position="427"/>
    </location>
</feature>
<evidence type="ECO:0000313" key="5">
    <source>
        <dbReference type="EMBL" id="VEH70622.1"/>
    </source>
</evidence>